<reference evidence="13" key="1">
    <citation type="submission" date="2017-09" db="EMBL/GenBank/DDBJ databases">
        <title>Depth-based differentiation of microbial function through sediment-hosted aquifers and enrichment of novel symbionts in the deep terrestrial subsurface.</title>
        <authorList>
            <person name="Probst A.J."/>
            <person name="Ladd B."/>
            <person name="Jarett J.K."/>
            <person name="Geller-Mcgrath D.E."/>
            <person name="Sieber C.M.K."/>
            <person name="Emerson J.B."/>
            <person name="Anantharaman K."/>
            <person name="Thomas B.C."/>
            <person name="Malmstrom R."/>
            <person name="Stieglmeier M."/>
            <person name="Klingl A."/>
            <person name="Woyke T."/>
            <person name="Ryan C.M."/>
            <person name="Banfield J.F."/>
        </authorList>
    </citation>
    <scope>NUCLEOTIDE SEQUENCE [LARGE SCALE GENOMIC DNA]</scope>
</reference>
<dbReference type="InterPro" id="IPR028994">
    <property type="entry name" value="Integrin_alpha_N"/>
</dbReference>
<dbReference type="PROSITE" id="PS00137">
    <property type="entry name" value="SUBTILASE_HIS"/>
    <property type="match status" value="1"/>
</dbReference>
<evidence type="ECO:0000313" key="12">
    <source>
        <dbReference type="EMBL" id="PIZ66457.1"/>
    </source>
</evidence>
<evidence type="ECO:0000256" key="6">
    <source>
        <dbReference type="PROSITE-ProRule" id="PRU01240"/>
    </source>
</evidence>
<proteinExistence type="inferred from homology"/>
<organism evidence="12 13">
    <name type="scientific">Candidatus Roizmanbacteria bacterium CG_4_10_14_0_2_um_filter_36_9</name>
    <dbReference type="NCBI Taxonomy" id="1974823"/>
    <lineage>
        <taxon>Bacteria</taxon>
        <taxon>Candidatus Roizmaniibacteriota</taxon>
    </lineage>
</organism>
<evidence type="ECO:0000256" key="7">
    <source>
        <dbReference type="RuleBase" id="RU003355"/>
    </source>
</evidence>
<keyword evidence="9" id="KW-1133">Transmembrane helix</keyword>
<gene>
    <name evidence="12" type="ORF">COY14_00240</name>
</gene>
<dbReference type="Gene3D" id="3.40.50.200">
    <property type="entry name" value="Peptidase S8/S53 domain"/>
    <property type="match status" value="1"/>
</dbReference>
<dbReference type="PANTHER" id="PTHR43806">
    <property type="entry name" value="PEPTIDASE S8"/>
    <property type="match status" value="1"/>
</dbReference>
<feature type="active site" description="Charge relay system" evidence="6">
    <location>
        <position position="468"/>
    </location>
</feature>
<feature type="domain" description="Peptidase S8/S53" evidence="10">
    <location>
        <begin position="226"/>
        <end position="523"/>
    </location>
</feature>
<keyword evidence="5 6" id="KW-0720">Serine protease</keyword>
<keyword evidence="2 6" id="KW-0645">Protease</keyword>
<dbReference type="InterPro" id="IPR022398">
    <property type="entry name" value="Peptidase_S8_His-AS"/>
</dbReference>
<dbReference type="SUPFAM" id="SSF69318">
    <property type="entry name" value="Integrin alpha N-terminal domain"/>
    <property type="match status" value="1"/>
</dbReference>
<keyword evidence="3" id="KW-0732">Signal</keyword>
<feature type="active site" description="Charge relay system" evidence="6">
    <location>
        <position position="288"/>
    </location>
</feature>
<dbReference type="PRINTS" id="PR00723">
    <property type="entry name" value="SUBTILISIN"/>
</dbReference>
<name>A0A2M7U5Z6_9BACT</name>
<evidence type="ECO:0000259" key="10">
    <source>
        <dbReference type="Pfam" id="PF00082"/>
    </source>
</evidence>
<evidence type="ECO:0000313" key="13">
    <source>
        <dbReference type="Proteomes" id="UP000230027"/>
    </source>
</evidence>
<protein>
    <submittedName>
        <fullName evidence="12">Uncharacterized protein</fullName>
    </submittedName>
</protein>
<dbReference type="Pfam" id="PF13385">
    <property type="entry name" value="Laminin_G_3"/>
    <property type="match status" value="1"/>
</dbReference>
<feature type="compositionally biased region" description="Pro residues" evidence="8">
    <location>
        <begin position="1085"/>
        <end position="1102"/>
    </location>
</feature>
<dbReference type="PROSITE" id="PS51892">
    <property type="entry name" value="SUBTILASE"/>
    <property type="match status" value="1"/>
</dbReference>
<dbReference type="InterPro" id="IPR015500">
    <property type="entry name" value="Peptidase_S8_subtilisin-rel"/>
</dbReference>
<dbReference type="Pfam" id="PF00082">
    <property type="entry name" value="Peptidase_S8"/>
    <property type="match status" value="1"/>
</dbReference>
<dbReference type="Pfam" id="PF13517">
    <property type="entry name" value="FG-GAP_3"/>
    <property type="match status" value="1"/>
</dbReference>
<evidence type="ECO:0000256" key="1">
    <source>
        <dbReference type="ARBA" id="ARBA00011073"/>
    </source>
</evidence>
<dbReference type="InterPro" id="IPR013320">
    <property type="entry name" value="ConA-like_dom_sf"/>
</dbReference>
<evidence type="ECO:0000256" key="8">
    <source>
        <dbReference type="SAM" id="MobiDB-lite"/>
    </source>
</evidence>
<dbReference type="PROSITE" id="PS00136">
    <property type="entry name" value="SUBTILASE_ASP"/>
    <property type="match status" value="1"/>
</dbReference>
<dbReference type="InterPro" id="IPR013517">
    <property type="entry name" value="FG-GAP"/>
</dbReference>
<feature type="non-terminal residue" evidence="12">
    <location>
        <position position="1276"/>
    </location>
</feature>
<evidence type="ECO:0000256" key="3">
    <source>
        <dbReference type="ARBA" id="ARBA00022729"/>
    </source>
</evidence>
<dbReference type="Proteomes" id="UP000230027">
    <property type="component" value="Unassembled WGS sequence"/>
</dbReference>
<dbReference type="InterPro" id="IPR036852">
    <property type="entry name" value="Peptidase_S8/S53_dom_sf"/>
</dbReference>
<feature type="transmembrane region" description="Helical" evidence="9">
    <location>
        <begin position="12"/>
        <end position="31"/>
    </location>
</feature>
<dbReference type="SUPFAM" id="SSF52743">
    <property type="entry name" value="Subtilisin-like"/>
    <property type="match status" value="1"/>
</dbReference>
<dbReference type="PROSITE" id="PS00138">
    <property type="entry name" value="SUBTILASE_SER"/>
    <property type="match status" value="1"/>
</dbReference>
<accession>A0A2M7U5Z6</accession>
<comment type="similarity">
    <text evidence="1 6 7">Belongs to the peptidase S8 family.</text>
</comment>
<evidence type="ECO:0000256" key="2">
    <source>
        <dbReference type="ARBA" id="ARBA00022670"/>
    </source>
</evidence>
<keyword evidence="4 6" id="KW-0378">Hydrolase</keyword>
<evidence type="ECO:0000256" key="5">
    <source>
        <dbReference type="ARBA" id="ARBA00022825"/>
    </source>
</evidence>
<dbReference type="InterPro" id="IPR023828">
    <property type="entry name" value="Peptidase_S8_Ser-AS"/>
</dbReference>
<sequence>MKFFRNIFPSKFSPYILFILAISIPITIIAISSGKFFLQNRAQEIDIPLNSTDILNSSDYIPGEVIMKLKQPLSTIQSKPIIRATNLKNLNKNSPSIFSNLHNELREATIENVFKSTNSKPNLNRSPQKEIQIKKTQEELKRVYKLTFDKSKSVPEMIGQLMNDSNVEYAEPNYIHTIVSAPNDPYFLDSQPDNVSNRDPNWNPPHDYQWNIKATNSENNWQTDTSNIVVAVIDTGVDITHPELGNVWTNNNEIPNDNIDNDNNGCTDDINGCNTRTNNGHIADDNNHGTHVAGVISARTNNNIGIAGITNNTQIMALKAMDENGSGSTSHIVKAIEYAVDNGSNIISMSLGSYFESQTEKEVVNYATSSNVIVVAAAGNGHQNTNNHYPSSYPSVISVGAVDENLANLEYSNYGSMIDVVAPGGGSPCLYAEKPSYCSNVLSLKSSQNTEDASFVVNEKYLRMSGTSMAAPHVSGIVAFLLAQHPEWLSDELHSPIDYVENYIRFNSTNIHNGAQDEYYGWGVINSSGSVFVEPTNIQFEVRYPAENSIVGDTFNVAGTISADDLDYFIVEYKRENESSWQTSGVTLTNNGTSPIIPMPGKQLYNTAAEIAQIKLPPSSQKGAYEVRTTLFLKSGEKLSSIKKVIYLKKPGSKWWNVNGFLGSSNDSVFPSSGEILIDDINEDGDKEIIIYNQKHINDSNFYLSVYDKNYELLWEVPLLEHEAVIGDIDSTNPGKEIIVQTNRSITYSHDENIFVFDNLGNKIEAMTQNVPSYGGFKANIMVTDADNNGKNELYFYQYYYSSQRRLRVFEQNDQNDFVNKWNYNIDSTSYGRTWPLSGDVNGDGKEEIIIMSGGLLVLDNTGKIIAQGGSAGNKIVLADLNNDGKEEIIITVGKTINALQVSGSNINNLWSYSSNFPTRSLAIADFNHDTYPDIYAYLRDTRTALIISNSGSLILQTRSSLYSSNDYLFENIALADRNNNNFIEAYSTGLFNLDHRGYYDVLEFDTIQNEGKPIDGEWHSLTPISLETRMGVADLDNNGKLDIVLTGFGIVEYDSTGTIYWPHRYGNSQRTGSYQPTSTSVNPSPSPTSFPTATPNPPPPSDFGQALKFDPELINDPAGRIESFILFPKDTKLKMGKYFTIEFWMKPDPIFWNNPNLASNRGFILSKETENNSFAEYSVQIGRLYDKNIVETQAILFNPQGVRSRPWIFGPETNSNDWSYVKVVRNDNKMSLYVNGLLEGQEIILSDAVDDSDDFLTLGCLRTKDFSNCTNSYFG</sequence>
<dbReference type="InterPro" id="IPR054399">
    <property type="entry name" value="Fervidolysin-like_N_prodom"/>
</dbReference>
<feature type="active site" description="Charge relay system" evidence="6">
    <location>
        <position position="234"/>
    </location>
</feature>
<dbReference type="InterPro" id="IPR000209">
    <property type="entry name" value="Peptidase_S8/S53_dom"/>
</dbReference>
<dbReference type="GO" id="GO:0006508">
    <property type="term" value="P:proteolysis"/>
    <property type="evidence" value="ECO:0007669"/>
    <property type="project" value="UniProtKB-KW"/>
</dbReference>
<comment type="caution">
    <text evidence="12">The sequence shown here is derived from an EMBL/GenBank/DDBJ whole genome shotgun (WGS) entry which is preliminary data.</text>
</comment>
<dbReference type="SUPFAM" id="SSF49899">
    <property type="entry name" value="Concanavalin A-like lectins/glucanases"/>
    <property type="match status" value="1"/>
</dbReference>
<dbReference type="GO" id="GO:0004252">
    <property type="term" value="F:serine-type endopeptidase activity"/>
    <property type="evidence" value="ECO:0007669"/>
    <property type="project" value="UniProtKB-UniRule"/>
</dbReference>
<dbReference type="Pfam" id="PF22148">
    <property type="entry name" value="Fervidolysin_NPro-like"/>
    <property type="match status" value="1"/>
</dbReference>
<dbReference type="InterPro" id="IPR050131">
    <property type="entry name" value="Peptidase_S8_subtilisin-like"/>
</dbReference>
<feature type="domain" description="Fervidolysin-like N-terminal prodomain" evidence="11">
    <location>
        <begin position="135"/>
        <end position="173"/>
    </location>
</feature>
<keyword evidence="9" id="KW-0812">Transmembrane</keyword>
<dbReference type="InterPro" id="IPR023827">
    <property type="entry name" value="Peptidase_S8_Asp-AS"/>
</dbReference>
<feature type="region of interest" description="Disordered" evidence="8">
    <location>
        <begin position="1071"/>
        <end position="1107"/>
    </location>
</feature>
<dbReference type="AlphaFoldDB" id="A0A2M7U5Z6"/>
<dbReference type="EMBL" id="PFOD01000008">
    <property type="protein sequence ID" value="PIZ66457.1"/>
    <property type="molecule type" value="Genomic_DNA"/>
</dbReference>
<evidence type="ECO:0000256" key="9">
    <source>
        <dbReference type="SAM" id="Phobius"/>
    </source>
</evidence>
<keyword evidence="9" id="KW-0472">Membrane</keyword>
<evidence type="ECO:0000256" key="4">
    <source>
        <dbReference type="ARBA" id="ARBA00022801"/>
    </source>
</evidence>
<dbReference type="PANTHER" id="PTHR43806:SF11">
    <property type="entry name" value="CEREVISIN-RELATED"/>
    <property type="match status" value="1"/>
</dbReference>
<evidence type="ECO:0000259" key="11">
    <source>
        <dbReference type="Pfam" id="PF22148"/>
    </source>
</evidence>